<dbReference type="PRINTS" id="PR01438">
    <property type="entry name" value="UNVRSLSTRESS"/>
</dbReference>
<reference evidence="4 5" key="1">
    <citation type="submission" date="2019-03" db="EMBL/GenBank/DDBJ databases">
        <title>Whole genome sequence of a novel Rubrobacter taiwanensis strain, isolated from Yellowstone National Park.</title>
        <authorList>
            <person name="Freed S."/>
            <person name="Ramaley R.F."/>
            <person name="Kyndt J.A."/>
        </authorList>
    </citation>
    <scope>NUCLEOTIDE SEQUENCE [LARGE SCALE GENOMIC DNA]</scope>
    <source>
        <strain evidence="4 5">Yellowstone</strain>
    </source>
</reference>
<dbReference type="Pfam" id="PF00582">
    <property type="entry name" value="Usp"/>
    <property type="match status" value="1"/>
</dbReference>
<keyword evidence="5" id="KW-1185">Reference proteome</keyword>
<dbReference type="PANTHER" id="PTHR46268:SF6">
    <property type="entry name" value="UNIVERSAL STRESS PROTEIN UP12"/>
    <property type="match status" value="1"/>
</dbReference>
<name>A0A4V2NW90_9ACTN</name>
<accession>A0A4V2NW90</accession>
<comment type="caution">
    <text evidence="4">The sequence shown here is derived from an EMBL/GenBank/DDBJ whole genome shotgun (WGS) entry which is preliminary data.</text>
</comment>
<evidence type="ECO:0000313" key="5">
    <source>
        <dbReference type="Proteomes" id="UP000295244"/>
    </source>
</evidence>
<evidence type="ECO:0000256" key="2">
    <source>
        <dbReference type="PIRNR" id="PIRNR006276"/>
    </source>
</evidence>
<organism evidence="4 5">
    <name type="scientific">Rubrobacter taiwanensis</name>
    <dbReference type="NCBI Taxonomy" id="185139"/>
    <lineage>
        <taxon>Bacteria</taxon>
        <taxon>Bacillati</taxon>
        <taxon>Actinomycetota</taxon>
        <taxon>Rubrobacteria</taxon>
        <taxon>Rubrobacterales</taxon>
        <taxon>Rubrobacteraceae</taxon>
        <taxon>Rubrobacter</taxon>
    </lineage>
</organism>
<proteinExistence type="inferred from homology"/>
<dbReference type="PIRSF" id="PIRSF006276">
    <property type="entry name" value="UspA"/>
    <property type="match status" value="1"/>
</dbReference>
<evidence type="ECO:0000256" key="1">
    <source>
        <dbReference type="ARBA" id="ARBA00008791"/>
    </source>
</evidence>
<dbReference type="CDD" id="cd00293">
    <property type="entry name" value="USP-like"/>
    <property type="match status" value="1"/>
</dbReference>
<dbReference type="SUPFAM" id="SSF52402">
    <property type="entry name" value="Adenine nucleotide alpha hydrolases-like"/>
    <property type="match status" value="1"/>
</dbReference>
<keyword evidence="2" id="KW-0963">Cytoplasm</keyword>
<dbReference type="InterPro" id="IPR006016">
    <property type="entry name" value="UspA"/>
</dbReference>
<dbReference type="Gene3D" id="3.40.50.620">
    <property type="entry name" value="HUPs"/>
    <property type="match status" value="1"/>
</dbReference>
<dbReference type="InterPro" id="IPR006015">
    <property type="entry name" value="Universal_stress_UspA"/>
</dbReference>
<dbReference type="EMBL" id="SKBU01000016">
    <property type="protein sequence ID" value="TCJ16422.1"/>
    <property type="molecule type" value="Genomic_DNA"/>
</dbReference>
<protein>
    <recommendedName>
        <fullName evidence="2">Universal stress protein</fullName>
    </recommendedName>
</protein>
<dbReference type="AlphaFoldDB" id="A0A4V2NW90"/>
<evidence type="ECO:0000313" key="4">
    <source>
        <dbReference type="EMBL" id="TCJ16422.1"/>
    </source>
</evidence>
<gene>
    <name evidence="4" type="ORF">E0L93_09865</name>
</gene>
<dbReference type="OrthoDB" id="6174426at2"/>
<dbReference type="Proteomes" id="UP000295244">
    <property type="component" value="Unassembled WGS sequence"/>
</dbReference>
<dbReference type="RefSeq" id="WP_132691439.1">
    <property type="nucleotide sequence ID" value="NZ_SKBU01000016.1"/>
</dbReference>
<dbReference type="InterPro" id="IPR014729">
    <property type="entry name" value="Rossmann-like_a/b/a_fold"/>
</dbReference>
<comment type="similarity">
    <text evidence="1 2">Belongs to the universal stress protein A family.</text>
</comment>
<dbReference type="PANTHER" id="PTHR46268">
    <property type="entry name" value="STRESS RESPONSE PROTEIN NHAX"/>
    <property type="match status" value="1"/>
</dbReference>
<feature type="domain" description="UspA" evidence="3">
    <location>
        <begin position="6"/>
        <end position="146"/>
    </location>
</feature>
<comment type="subcellular location">
    <subcellularLocation>
        <location evidence="2">Cytoplasm</location>
    </subcellularLocation>
</comment>
<dbReference type="GO" id="GO:0005737">
    <property type="term" value="C:cytoplasm"/>
    <property type="evidence" value="ECO:0007669"/>
    <property type="project" value="UniProtKB-SubCell"/>
</dbReference>
<evidence type="ECO:0000259" key="3">
    <source>
        <dbReference type="Pfam" id="PF00582"/>
    </source>
</evidence>
<sequence length="155" mass="16741">MQERIEKILVATDGSRDSELAARKATALAQELGAELHVVHVVPVAPPYYLPGYDSGSPGFYEEDFRKARDLLEEQVHKLREAGVEPAGSHLRTGEPDSEVVELAEEIGADLIVVGSRGASPLVRPLIGSVSSSIVTHAHCPVLVVRAEETALRRE</sequence>